<dbReference type="PANTHER" id="PTHR10196:SF69">
    <property type="entry name" value="GLYCEROL KINASE"/>
    <property type="match status" value="1"/>
</dbReference>
<keyword evidence="7" id="KW-1185">Reference proteome</keyword>
<dbReference type="Proteomes" id="UP000198916">
    <property type="component" value="Unassembled WGS sequence"/>
</dbReference>
<dbReference type="GO" id="GO:0005829">
    <property type="term" value="C:cytosol"/>
    <property type="evidence" value="ECO:0007669"/>
    <property type="project" value="TreeGrafter"/>
</dbReference>
<dbReference type="GO" id="GO:0006071">
    <property type="term" value="P:glycerol metabolic process"/>
    <property type="evidence" value="ECO:0007669"/>
    <property type="project" value="TreeGrafter"/>
</dbReference>
<evidence type="ECO:0000256" key="2">
    <source>
        <dbReference type="ARBA" id="ARBA00022679"/>
    </source>
</evidence>
<proteinExistence type="inferred from homology"/>
<organism evidence="6 7">
    <name type="scientific">Parapedobacter koreensis</name>
    <dbReference type="NCBI Taxonomy" id="332977"/>
    <lineage>
        <taxon>Bacteria</taxon>
        <taxon>Pseudomonadati</taxon>
        <taxon>Bacteroidota</taxon>
        <taxon>Sphingobacteriia</taxon>
        <taxon>Sphingobacteriales</taxon>
        <taxon>Sphingobacteriaceae</taxon>
        <taxon>Parapedobacter</taxon>
    </lineage>
</organism>
<reference evidence="7" key="1">
    <citation type="submission" date="2016-10" db="EMBL/GenBank/DDBJ databases">
        <authorList>
            <person name="Varghese N."/>
            <person name="Submissions S."/>
        </authorList>
    </citation>
    <scope>NUCLEOTIDE SEQUENCE [LARGE SCALE GENOMIC DNA]</scope>
    <source>
        <strain evidence="7">Jip14</strain>
    </source>
</reference>
<dbReference type="Pfam" id="PF00370">
    <property type="entry name" value="FGGY_N"/>
    <property type="match status" value="1"/>
</dbReference>
<comment type="similarity">
    <text evidence="1">Belongs to the FGGY kinase family.</text>
</comment>
<keyword evidence="2" id="KW-0808">Transferase</keyword>
<keyword evidence="3 6" id="KW-0418">Kinase</keyword>
<evidence type="ECO:0000259" key="5">
    <source>
        <dbReference type="Pfam" id="PF21546"/>
    </source>
</evidence>
<dbReference type="SUPFAM" id="SSF53067">
    <property type="entry name" value="Actin-like ATPase domain"/>
    <property type="match status" value="2"/>
</dbReference>
<name>A0A1H7F7D2_9SPHI</name>
<sequence>MKTPVIAIFDVGKTNKKLFLFNEQYKIVFERSARFTETVDEDGDPCENLESLRLSVFDSLHEVFRKAEFEVRAINFAAYGASLVYVDEDGRPLAPLYNYLKPYPEALQRKFYEDYGGAETVAFTTASPVLGSLNSGMQLYRTKYEHPELFDQIHYALHLPQYLSFLVSGRMYSDKTSIGCHTHLWDFTKNDYHEWVYREGIIDKLAPLARTDELYPASFPGNGYGVGVGLHDSSAALIPYLVSFYEPFVLISTGTWCISLNPFNHSPLTKAELEADCLCYMHYQGTPVKASRLFAGYEHEQQVKRIAEHFGQPSSRYRNMAYDRGLVDRLRKGGDPEPIGGKVSAFAQRKLSDYASFEEAYHRLIMDLVALQQVSTQLVIKGSRVKRIFVDGGFSKNALYMNLLADAFPEMEVFAASMAQATAIGAALAIHQSWNSKPIPNDLIELRFYARPDEKEKKENK</sequence>
<dbReference type="CDD" id="cd07772">
    <property type="entry name" value="ASKHA_NBD_FGGY_NaCK-like"/>
    <property type="match status" value="1"/>
</dbReference>
<evidence type="ECO:0000313" key="7">
    <source>
        <dbReference type="Proteomes" id="UP000198916"/>
    </source>
</evidence>
<evidence type="ECO:0000259" key="4">
    <source>
        <dbReference type="Pfam" id="PF00370"/>
    </source>
</evidence>
<dbReference type="InterPro" id="IPR018484">
    <property type="entry name" value="FGGY_N"/>
</dbReference>
<dbReference type="OrthoDB" id="9786272at2"/>
<dbReference type="InterPro" id="IPR049382">
    <property type="entry name" value="FGGY_C_2"/>
</dbReference>
<evidence type="ECO:0000256" key="3">
    <source>
        <dbReference type="ARBA" id="ARBA00022777"/>
    </source>
</evidence>
<dbReference type="AlphaFoldDB" id="A0A1H7F7D2"/>
<dbReference type="Pfam" id="PF21546">
    <property type="entry name" value="FGGY_C_2"/>
    <property type="match status" value="1"/>
</dbReference>
<feature type="domain" description="Carbohydrate kinase FGGY N-terminal" evidence="4">
    <location>
        <begin position="6"/>
        <end position="196"/>
    </location>
</feature>
<dbReference type="PANTHER" id="PTHR10196">
    <property type="entry name" value="SUGAR KINASE"/>
    <property type="match status" value="1"/>
</dbReference>
<feature type="domain" description="Carbohydrate kinase FGGY C-terminal" evidence="5">
    <location>
        <begin position="246"/>
        <end position="433"/>
    </location>
</feature>
<dbReference type="GO" id="GO:0004370">
    <property type="term" value="F:glycerol kinase activity"/>
    <property type="evidence" value="ECO:0007669"/>
    <property type="project" value="TreeGrafter"/>
</dbReference>
<dbReference type="STRING" id="332977.SAMN05421740_101194"/>
<dbReference type="InterPro" id="IPR043129">
    <property type="entry name" value="ATPase_NBD"/>
</dbReference>
<dbReference type="RefSeq" id="WP_090602063.1">
    <property type="nucleotide sequence ID" value="NZ_FNZR01000001.1"/>
</dbReference>
<dbReference type="Gene3D" id="3.30.420.40">
    <property type="match status" value="2"/>
</dbReference>
<evidence type="ECO:0000256" key="1">
    <source>
        <dbReference type="ARBA" id="ARBA00009156"/>
    </source>
</evidence>
<dbReference type="EMBL" id="FNZR01000001">
    <property type="protein sequence ID" value="SEK20232.1"/>
    <property type="molecule type" value="Genomic_DNA"/>
</dbReference>
<evidence type="ECO:0000313" key="6">
    <source>
        <dbReference type="EMBL" id="SEK20232.1"/>
    </source>
</evidence>
<gene>
    <name evidence="6" type="ORF">SAMN05421740_101194</name>
</gene>
<accession>A0A1H7F7D2</accession>
<protein>
    <submittedName>
        <fullName evidence="6">Sugar (Pentulose or hexulose) kinase</fullName>
    </submittedName>
</protein>